<proteinExistence type="predicted"/>
<reference evidence="1 2" key="1">
    <citation type="submission" date="2015-10" db="EMBL/GenBank/DDBJ databases">
        <title>Genome analyses suggest a sexual origin of heterokaryosis in a supposedly ancient asexual fungus.</title>
        <authorList>
            <person name="Ropars J."/>
            <person name="Sedzielewska K."/>
            <person name="Noel J."/>
            <person name="Charron P."/>
            <person name="Farinelli L."/>
            <person name="Marton T."/>
            <person name="Kruger M."/>
            <person name="Pelin A."/>
            <person name="Brachmann A."/>
            <person name="Corradi N."/>
        </authorList>
    </citation>
    <scope>NUCLEOTIDE SEQUENCE [LARGE SCALE GENOMIC DNA]</scope>
    <source>
        <strain evidence="1 2">A4</strain>
    </source>
</reference>
<sequence length="74" mass="8393">SLQSPLSSKNTNLATTAHEIRRTVIKENTHSYFTKCSDVNGELCISTFLDKKGIVTKMLFLKRNMKVMEIFAPD</sequence>
<name>A0A2I1HQ17_9GLOM</name>
<dbReference type="EMBL" id="LLXI01004719">
    <property type="protein sequence ID" value="PKY60893.1"/>
    <property type="molecule type" value="Genomic_DNA"/>
</dbReference>
<evidence type="ECO:0000313" key="2">
    <source>
        <dbReference type="Proteomes" id="UP000234323"/>
    </source>
</evidence>
<dbReference type="Proteomes" id="UP000234323">
    <property type="component" value="Unassembled WGS sequence"/>
</dbReference>
<evidence type="ECO:0000313" key="1">
    <source>
        <dbReference type="EMBL" id="PKY60893.1"/>
    </source>
</evidence>
<accession>A0A2I1HQ17</accession>
<dbReference type="AlphaFoldDB" id="A0A2I1HQ17"/>
<organism evidence="1 2">
    <name type="scientific">Rhizophagus irregularis</name>
    <dbReference type="NCBI Taxonomy" id="588596"/>
    <lineage>
        <taxon>Eukaryota</taxon>
        <taxon>Fungi</taxon>
        <taxon>Fungi incertae sedis</taxon>
        <taxon>Mucoromycota</taxon>
        <taxon>Glomeromycotina</taxon>
        <taxon>Glomeromycetes</taxon>
        <taxon>Glomerales</taxon>
        <taxon>Glomeraceae</taxon>
        <taxon>Rhizophagus</taxon>
    </lineage>
</organism>
<gene>
    <name evidence="1" type="ORF">RhiirA4_485156</name>
</gene>
<protein>
    <submittedName>
        <fullName evidence="1">Uncharacterized protein</fullName>
    </submittedName>
</protein>
<comment type="caution">
    <text evidence="1">The sequence shown here is derived from an EMBL/GenBank/DDBJ whole genome shotgun (WGS) entry which is preliminary data.</text>
</comment>
<feature type="non-terminal residue" evidence="1">
    <location>
        <position position="1"/>
    </location>
</feature>
<keyword evidence="2" id="KW-1185">Reference proteome</keyword>